<gene>
    <name evidence="1" type="ORF">RDB_LOCUS116589</name>
</gene>
<dbReference type="Proteomes" id="UP000663853">
    <property type="component" value="Unassembled WGS sequence"/>
</dbReference>
<dbReference type="SUPFAM" id="SSF52047">
    <property type="entry name" value="RNI-like"/>
    <property type="match status" value="1"/>
</dbReference>
<reference evidence="1" key="1">
    <citation type="submission" date="2021-01" db="EMBL/GenBank/DDBJ databases">
        <authorList>
            <person name="Kaushik A."/>
        </authorList>
    </citation>
    <scope>NUCLEOTIDE SEQUENCE</scope>
    <source>
        <strain evidence="1">AG6-10EEA</strain>
    </source>
</reference>
<dbReference type="Gene3D" id="3.80.10.10">
    <property type="entry name" value="Ribonuclease Inhibitor"/>
    <property type="match status" value="1"/>
</dbReference>
<protein>
    <recommendedName>
        <fullName evidence="3">F-box domain-containing protein</fullName>
    </recommendedName>
</protein>
<accession>A0A8H3CZE7</accession>
<sequence>MAQPFEIPEILCLICQYARRSDLARLISTSRVFFDCALPFVWNSLPKNSPIILMKLLPGGDEYLENNSSVTASRPLEAQSLVRFNFYAPHVKRLALVQSLQGSQGEVTWDRLLGLIDARPVLPNLEVLDTFVSTFREDGSPDPVSLIGVHLSSTLVQINNVEDMHPFARSPILYQLVWKIAQECPRINSLRLRGMSGPVGGDSRELGNSLAQLCNLRVLGLGPVALTPEVLTTIGSLANLETLEISERSYFEMSTNPALANFILPHESFPALRRINIDLRIAFELLELIWSIPSLVRRLTSVSLLGTDIVDYPRVCNLVQAIHENSPFVSDLDFDFRCAWYHRGLLRTDFVDCLAQLPLRRLHIAEQDNISDDQHFGGQQLALAFPNMEDLKISGLDFTFEDLTFIARHMPRLQLLSVSIRMSPDWPSMHKIPSPPPTPSPSQLCFRFPDSSSMSALSESTSSSVVERIAVGLHALWPNGVTCASDQIPTNDSKSLADGVNAMIRWLREAEGRSSQN</sequence>
<evidence type="ECO:0008006" key="3">
    <source>
        <dbReference type="Google" id="ProtNLM"/>
    </source>
</evidence>
<dbReference type="InterPro" id="IPR032675">
    <property type="entry name" value="LRR_dom_sf"/>
</dbReference>
<dbReference type="EMBL" id="CAJMXA010003571">
    <property type="protein sequence ID" value="CAE6503905.1"/>
    <property type="molecule type" value="Genomic_DNA"/>
</dbReference>
<comment type="caution">
    <text evidence="1">The sequence shown here is derived from an EMBL/GenBank/DDBJ whole genome shotgun (WGS) entry which is preliminary data.</text>
</comment>
<dbReference type="AlphaFoldDB" id="A0A8H3CZE7"/>
<proteinExistence type="predicted"/>
<evidence type="ECO:0000313" key="1">
    <source>
        <dbReference type="EMBL" id="CAE6503905.1"/>
    </source>
</evidence>
<organism evidence="1 2">
    <name type="scientific">Rhizoctonia solani</name>
    <dbReference type="NCBI Taxonomy" id="456999"/>
    <lineage>
        <taxon>Eukaryota</taxon>
        <taxon>Fungi</taxon>
        <taxon>Dikarya</taxon>
        <taxon>Basidiomycota</taxon>
        <taxon>Agaricomycotina</taxon>
        <taxon>Agaricomycetes</taxon>
        <taxon>Cantharellales</taxon>
        <taxon>Ceratobasidiaceae</taxon>
        <taxon>Rhizoctonia</taxon>
    </lineage>
</organism>
<name>A0A8H3CZE7_9AGAM</name>
<evidence type="ECO:0000313" key="2">
    <source>
        <dbReference type="Proteomes" id="UP000663853"/>
    </source>
</evidence>